<dbReference type="Gene3D" id="2.170.130.30">
    <property type="match status" value="1"/>
</dbReference>
<dbReference type="Proteomes" id="UP001519271">
    <property type="component" value="Unassembled WGS sequence"/>
</dbReference>
<accession>A0ABS4G6A5</accession>
<sequence length="131" mass="14984">MKKKLTAILITLVLAFGAFYLYKTYLSPQANEGSKEVTIEIVIEREKISEKKTYRTDSAFLYDLLNEKQEELGSGFTKFDFGDMLTKLKSVDAGADEYYHIYVNGADAAVGVKEIPVTDKETYKFELKKWK</sequence>
<dbReference type="RefSeq" id="WP_209460252.1">
    <property type="nucleotide sequence ID" value="NZ_JAGGKC010000023.1"/>
</dbReference>
<dbReference type="EMBL" id="JAGGKC010000023">
    <property type="protein sequence ID" value="MBP1920074.1"/>
    <property type="molecule type" value="Genomic_DNA"/>
</dbReference>
<evidence type="ECO:0008006" key="3">
    <source>
        <dbReference type="Google" id="ProtNLM"/>
    </source>
</evidence>
<evidence type="ECO:0000313" key="1">
    <source>
        <dbReference type="EMBL" id="MBP1920074.1"/>
    </source>
</evidence>
<proteinExistence type="predicted"/>
<comment type="caution">
    <text evidence="1">The sequence shown here is derived from an EMBL/GenBank/DDBJ whole genome shotgun (WGS) entry which is preliminary data.</text>
</comment>
<keyword evidence="2" id="KW-1185">Reference proteome</keyword>
<gene>
    <name evidence="1" type="ORF">J2Z34_002572</name>
</gene>
<protein>
    <recommendedName>
        <fullName evidence="3">DUF4430 domain-containing protein</fullName>
    </recommendedName>
</protein>
<evidence type="ECO:0000313" key="2">
    <source>
        <dbReference type="Proteomes" id="UP001519271"/>
    </source>
</evidence>
<organism evidence="1 2">
    <name type="scientific">Youngiibacter multivorans</name>
    <dbReference type="NCBI Taxonomy" id="937251"/>
    <lineage>
        <taxon>Bacteria</taxon>
        <taxon>Bacillati</taxon>
        <taxon>Bacillota</taxon>
        <taxon>Clostridia</taxon>
        <taxon>Eubacteriales</taxon>
        <taxon>Clostridiaceae</taxon>
        <taxon>Youngiibacter</taxon>
    </lineage>
</organism>
<name>A0ABS4G6A5_9CLOT</name>
<reference evidence="1 2" key="1">
    <citation type="submission" date="2021-03" db="EMBL/GenBank/DDBJ databases">
        <title>Genomic Encyclopedia of Type Strains, Phase IV (KMG-IV): sequencing the most valuable type-strain genomes for metagenomic binning, comparative biology and taxonomic classification.</title>
        <authorList>
            <person name="Goeker M."/>
        </authorList>
    </citation>
    <scope>NUCLEOTIDE SEQUENCE [LARGE SCALE GENOMIC DNA]</scope>
    <source>
        <strain evidence="1 2">DSM 6139</strain>
    </source>
</reference>